<dbReference type="PANTHER" id="PTHR30408">
    <property type="entry name" value="TYPE-1 RESTRICTION ENZYME ECOKI SPECIFICITY PROTEIN"/>
    <property type="match status" value="1"/>
</dbReference>
<dbReference type="REBASE" id="12286">
    <property type="entry name" value="S.PcrKORF2365P"/>
</dbReference>
<dbReference type="KEGG" id="pcr:Pcryo_2364"/>
<dbReference type="SUPFAM" id="SSF116734">
    <property type="entry name" value="DNA methylase specificity domain"/>
    <property type="match status" value="2"/>
</dbReference>
<evidence type="ECO:0000313" key="5">
    <source>
        <dbReference type="EMBL" id="ABE76141.1"/>
    </source>
</evidence>
<evidence type="ECO:0000313" key="6">
    <source>
        <dbReference type="Proteomes" id="UP000002425"/>
    </source>
</evidence>
<dbReference type="AlphaFoldDB" id="Q1Q862"/>
<dbReference type="eggNOG" id="COG0732">
    <property type="taxonomic scope" value="Bacteria"/>
</dbReference>
<dbReference type="CDD" id="cd17278">
    <property type="entry name" value="RMtype1_S_LdeBORF1052P-TRD2-CR2"/>
    <property type="match status" value="1"/>
</dbReference>
<dbReference type="GO" id="GO:0003677">
    <property type="term" value="F:DNA binding"/>
    <property type="evidence" value="ECO:0007669"/>
    <property type="project" value="UniProtKB-KW"/>
</dbReference>
<dbReference type="Gene3D" id="3.90.220.20">
    <property type="entry name" value="DNA methylase specificity domains"/>
    <property type="match status" value="2"/>
</dbReference>
<dbReference type="InterPro" id="IPR044946">
    <property type="entry name" value="Restrct_endonuc_typeI_TRD_sf"/>
</dbReference>
<dbReference type="STRING" id="335284.Pcryo_2364"/>
<evidence type="ECO:0000259" key="4">
    <source>
        <dbReference type="Pfam" id="PF01420"/>
    </source>
</evidence>
<evidence type="ECO:0000256" key="1">
    <source>
        <dbReference type="ARBA" id="ARBA00010923"/>
    </source>
</evidence>
<evidence type="ECO:0000256" key="3">
    <source>
        <dbReference type="ARBA" id="ARBA00023125"/>
    </source>
</evidence>
<reference evidence="5" key="1">
    <citation type="submission" date="2006-03" db="EMBL/GenBank/DDBJ databases">
        <title>Complete sequence of chromosome of Psychrobacter cryohalolentis K5.</title>
        <authorList>
            <consortium name="US DOE Joint Genome Institute"/>
            <person name="Copeland A."/>
            <person name="Lucas S."/>
            <person name="Lapidus A."/>
            <person name="Barry K."/>
            <person name="Detter J.C."/>
            <person name="Glavina del Rio T."/>
            <person name="Hammon N."/>
            <person name="Israni S."/>
            <person name="Dalin E."/>
            <person name="Tice H."/>
            <person name="Pitluck S."/>
            <person name="Brettin T."/>
            <person name="Bruce D."/>
            <person name="Han C."/>
            <person name="Tapia R."/>
            <person name="Sims D.R."/>
            <person name="Gilna P."/>
            <person name="Schmutz J."/>
            <person name="Larimer F."/>
            <person name="Land M."/>
            <person name="Hauser L."/>
            <person name="Kyrpides N."/>
            <person name="Kim E."/>
            <person name="Richardson P."/>
        </authorList>
    </citation>
    <scope>NUCLEOTIDE SEQUENCE</scope>
    <source>
        <strain evidence="5">K5</strain>
    </source>
</reference>
<dbReference type="PANTHER" id="PTHR30408:SF12">
    <property type="entry name" value="TYPE I RESTRICTION ENZYME MJAVIII SPECIFICITY SUBUNIT"/>
    <property type="match status" value="1"/>
</dbReference>
<dbReference type="Proteomes" id="UP000002425">
    <property type="component" value="Chromosome"/>
</dbReference>
<dbReference type="Pfam" id="PF01420">
    <property type="entry name" value="Methylase_S"/>
    <property type="match status" value="1"/>
</dbReference>
<dbReference type="HOGENOM" id="CLU_021095_2_3_6"/>
<proteinExistence type="inferred from homology"/>
<keyword evidence="6" id="KW-1185">Reference proteome</keyword>
<accession>Q1Q862</accession>
<dbReference type="InterPro" id="IPR000055">
    <property type="entry name" value="Restrct_endonuc_typeI_TRD"/>
</dbReference>
<comment type="similarity">
    <text evidence="1">Belongs to the type-I restriction system S methylase family.</text>
</comment>
<organism evidence="5 6">
    <name type="scientific">Psychrobacter cryohalolentis (strain ATCC BAA-1226 / DSM 17306 / VKM B-2378 / K5)</name>
    <dbReference type="NCBI Taxonomy" id="335284"/>
    <lineage>
        <taxon>Bacteria</taxon>
        <taxon>Pseudomonadati</taxon>
        <taxon>Pseudomonadota</taxon>
        <taxon>Gammaproteobacteria</taxon>
        <taxon>Moraxellales</taxon>
        <taxon>Moraxellaceae</taxon>
        <taxon>Psychrobacter</taxon>
    </lineage>
</organism>
<keyword evidence="3" id="KW-0238">DNA-binding</keyword>
<dbReference type="Gene3D" id="1.10.287.1120">
    <property type="entry name" value="Bipartite methylase S protein"/>
    <property type="match status" value="1"/>
</dbReference>
<dbReference type="InterPro" id="IPR052021">
    <property type="entry name" value="Type-I_RS_S_subunit"/>
</dbReference>
<gene>
    <name evidence="5" type="ordered locus">Pcryo_2364</name>
</gene>
<keyword evidence="2" id="KW-0680">Restriction system</keyword>
<name>Q1Q862_PSYCK</name>
<dbReference type="GO" id="GO:0009307">
    <property type="term" value="P:DNA restriction-modification system"/>
    <property type="evidence" value="ECO:0007669"/>
    <property type="project" value="UniProtKB-KW"/>
</dbReference>
<feature type="domain" description="Type I restriction modification DNA specificity" evidence="4">
    <location>
        <begin position="3"/>
        <end position="189"/>
    </location>
</feature>
<dbReference type="EMBL" id="CP000323">
    <property type="protein sequence ID" value="ABE76141.1"/>
    <property type="molecule type" value="Genomic_DNA"/>
</dbReference>
<protein>
    <submittedName>
        <fullName evidence="5">Restriction modification system DNA specificity domain protein</fullName>
    </submittedName>
</protein>
<sequence length="413" mass="47749">MKEDWREYTIDDVAKIINGYAFKSKDFISSGVPIIKIKSLKDKMLVIDNGDFVDKDFLKLNEKYHIQYDDFVIAMTGSHITLPSSAVGRVAKSRHKEKLLLNQRVGKFKVKDKICDHNFLYYFLTTDYFFQNVGLRAKGAGNQANISNGDIGSIKIHLPPLPTQQKIASILSAYYDLIENNIRRIELLEEQAQLIYEEWFVRKKFPNYENTQIDAETGLPEGWEKKGLDYLCSKITDGTHDSPKQVNHGCYLVTGKHLNKGIIDFESAYQISIEDHEKIRKRSGIEKGDILFSNIGTLGNIGVVTEDFEYSCKNVVIFKKKNCFDSFLYCYLTNPINKIKLDNQSSGVAQKFYSLSFIRRFQDFFPQEPLIKKFDEIVQPIFELKYKLHQQNQLLQEARDILLPRLMMGIIEV</sequence>
<dbReference type="RefSeq" id="WP_011514669.1">
    <property type="nucleotide sequence ID" value="NC_007969.1"/>
</dbReference>
<evidence type="ECO:0000256" key="2">
    <source>
        <dbReference type="ARBA" id="ARBA00022747"/>
    </source>
</evidence>